<dbReference type="Proteomes" id="UP000242957">
    <property type="component" value="Unassembled WGS sequence"/>
</dbReference>
<gene>
    <name evidence="2" type="ORF">SAMN05216193_10362</name>
</gene>
<evidence type="ECO:0000256" key="1">
    <source>
        <dbReference type="SAM" id="Phobius"/>
    </source>
</evidence>
<keyword evidence="1" id="KW-1133">Transmembrane helix</keyword>
<evidence type="ECO:0000313" key="3">
    <source>
        <dbReference type="Proteomes" id="UP000242957"/>
    </source>
</evidence>
<keyword evidence="3" id="KW-1185">Reference proteome</keyword>
<name>A0A1H0BGL0_9PSED</name>
<evidence type="ECO:0000313" key="2">
    <source>
        <dbReference type="EMBL" id="SDN44777.1"/>
    </source>
</evidence>
<proteinExistence type="predicted"/>
<dbReference type="STRING" id="198616.SAMN05216193_10362"/>
<feature type="transmembrane region" description="Helical" evidence="1">
    <location>
        <begin position="46"/>
        <end position="66"/>
    </location>
</feature>
<accession>A0A1H0BGL0</accession>
<keyword evidence="1" id="KW-0472">Membrane</keyword>
<dbReference type="AlphaFoldDB" id="A0A1H0BGL0"/>
<organism evidence="2 3">
    <name type="scientific">Pseudomonas jinjuensis</name>
    <dbReference type="NCBI Taxonomy" id="198616"/>
    <lineage>
        <taxon>Bacteria</taxon>
        <taxon>Pseudomonadati</taxon>
        <taxon>Pseudomonadota</taxon>
        <taxon>Gammaproteobacteria</taxon>
        <taxon>Pseudomonadales</taxon>
        <taxon>Pseudomonadaceae</taxon>
        <taxon>Pseudomonas</taxon>
    </lineage>
</organism>
<dbReference type="EMBL" id="FNIJ01000003">
    <property type="protein sequence ID" value="SDN44777.1"/>
    <property type="molecule type" value="Genomic_DNA"/>
</dbReference>
<keyword evidence="1" id="KW-0812">Transmembrane</keyword>
<protein>
    <submittedName>
        <fullName evidence="2">Uncharacterized protein</fullName>
    </submittedName>
</protein>
<dbReference type="RefSeq" id="WP_084313871.1">
    <property type="nucleotide sequence ID" value="NZ_FNIJ01000003.1"/>
</dbReference>
<reference evidence="3" key="1">
    <citation type="submission" date="2016-10" db="EMBL/GenBank/DDBJ databases">
        <authorList>
            <person name="Varghese N."/>
            <person name="Submissions S."/>
        </authorList>
    </citation>
    <scope>NUCLEOTIDE SEQUENCE [LARGE SCALE GENOMIC DNA]</scope>
    <source>
        <strain evidence="3">JCM 21621</strain>
    </source>
</reference>
<sequence length="71" mass="8087">MPDLIPPLRIVLVLLIASESFWFANRLCRAVGFELSSLIPPPLFNLIGMLSSVLLILLFFFLFRLVGRLKQ</sequence>